<comment type="subcellular location">
    <subcellularLocation>
        <location evidence="1">Cytoplasm</location>
        <location evidence="1">Cytoskeleton</location>
        <location evidence="1">Spindle</location>
    </subcellularLocation>
</comment>
<feature type="coiled-coil region" evidence="10">
    <location>
        <begin position="1047"/>
        <end position="1081"/>
    </location>
</feature>
<evidence type="ECO:0000256" key="4">
    <source>
        <dbReference type="ARBA" id="ARBA00022741"/>
    </source>
</evidence>
<dbReference type="PANTHER" id="PTHR47970:SF29">
    <property type="entry name" value="KINESIN FAMILY MEMBER 20B"/>
    <property type="match status" value="1"/>
</dbReference>
<protein>
    <submittedName>
        <fullName evidence="12">Kinesin-like protein KIF20B</fullName>
    </submittedName>
</protein>
<name>A0A310S891_9HYME</name>
<keyword evidence="2" id="KW-0963">Cytoplasm</keyword>
<feature type="coiled-coil region" evidence="10">
    <location>
        <begin position="1138"/>
        <end position="1165"/>
    </location>
</feature>
<evidence type="ECO:0000256" key="5">
    <source>
        <dbReference type="ARBA" id="ARBA00022840"/>
    </source>
</evidence>
<keyword evidence="5 9" id="KW-0067">ATP-binding</keyword>
<dbReference type="GO" id="GO:0005876">
    <property type="term" value="C:spindle microtubule"/>
    <property type="evidence" value="ECO:0007669"/>
    <property type="project" value="TreeGrafter"/>
</dbReference>
<dbReference type="GO" id="GO:0005524">
    <property type="term" value="F:ATP binding"/>
    <property type="evidence" value="ECO:0007669"/>
    <property type="project" value="UniProtKB-UniRule"/>
</dbReference>
<evidence type="ECO:0000256" key="3">
    <source>
        <dbReference type="ARBA" id="ARBA00022553"/>
    </source>
</evidence>
<dbReference type="SUPFAM" id="SSF52540">
    <property type="entry name" value="P-loop containing nucleoside triphosphate hydrolases"/>
    <property type="match status" value="1"/>
</dbReference>
<dbReference type="GO" id="GO:0051231">
    <property type="term" value="P:spindle elongation"/>
    <property type="evidence" value="ECO:0007669"/>
    <property type="project" value="TreeGrafter"/>
</dbReference>
<dbReference type="GO" id="GO:0090307">
    <property type="term" value="P:mitotic spindle assembly"/>
    <property type="evidence" value="ECO:0007669"/>
    <property type="project" value="TreeGrafter"/>
</dbReference>
<dbReference type="GO" id="GO:0005634">
    <property type="term" value="C:nucleus"/>
    <property type="evidence" value="ECO:0007669"/>
    <property type="project" value="TreeGrafter"/>
</dbReference>
<evidence type="ECO:0000256" key="1">
    <source>
        <dbReference type="ARBA" id="ARBA00004186"/>
    </source>
</evidence>
<dbReference type="InterPro" id="IPR027417">
    <property type="entry name" value="P-loop_NTPase"/>
</dbReference>
<evidence type="ECO:0000256" key="7">
    <source>
        <dbReference type="ARBA" id="ARBA00023175"/>
    </source>
</evidence>
<proteinExistence type="inferred from homology"/>
<dbReference type="EMBL" id="KQ772501">
    <property type="protein sequence ID" value="OAD52451.1"/>
    <property type="molecule type" value="Genomic_DNA"/>
</dbReference>
<keyword evidence="8" id="KW-0206">Cytoskeleton</keyword>
<keyword evidence="3" id="KW-0597">Phosphoprotein</keyword>
<feature type="coiled-coil region" evidence="10">
    <location>
        <begin position="638"/>
        <end position="665"/>
    </location>
</feature>
<dbReference type="GO" id="GO:0008017">
    <property type="term" value="F:microtubule binding"/>
    <property type="evidence" value="ECO:0007669"/>
    <property type="project" value="InterPro"/>
</dbReference>
<dbReference type="GO" id="GO:0008574">
    <property type="term" value="F:plus-end-directed microtubule motor activity"/>
    <property type="evidence" value="ECO:0007669"/>
    <property type="project" value="TreeGrafter"/>
</dbReference>
<dbReference type="OrthoDB" id="123929at2759"/>
<keyword evidence="13" id="KW-1185">Reference proteome</keyword>
<keyword evidence="7 9" id="KW-0505">Motor protein</keyword>
<evidence type="ECO:0000313" key="12">
    <source>
        <dbReference type="EMBL" id="OAD52451.1"/>
    </source>
</evidence>
<evidence type="ECO:0000256" key="2">
    <source>
        <dbReference type="ARBA" id="ARBA00022490"/>
    </source>
</evidence>
<dbReference type="Proteomes" id="UP000250275">
    <property type="component" value="Unassembled WGS sequence"/>
</dbReference>
<accession>A0A310S891</accession>
<dbReference type="PRINTS" id="PR00380">
    <property type="entry name" value="KINESINHEAVY"/>
</dbReference>
<dbReference type="Gene3D" id="3.40.850.10">
    <property type="entry name" value="Kinesin motor domain"/>
    <property type="match status" value="1"/>
</dbReference>
<feature type="domain" description="Kinesin motor" evidence="11">
    <location>
        <begin position="30"/>
        <end position="420"/>
    </location>
</feature>
<feature type="coiled-coil region" evidence="10">
    <location>
        <begin position="924"/>
        <end position="969"/>
    </location>
</feature>
<dbReference type="GO" id="GO:0007018">
    <property type="term" value="P:microtubule-based movement"/>
    <property type="evidence" value="ECO:0007669"/>
    <property type="project" value="InterPro"/>
</dbReference>
<keyword evidence="6 10" id="KW-0175">Coiled coil</keyword>
<evidence type="ECO:0000256" key="10">
    <source>
        <dbReference type="SAM" id="Coils"/>
    </source>
</evidence>
<organism evidence="12 13">
    <name type="scientific">Eufriesea mexicana</name>
    <dbReference type="NCBI Taxonomy" id="516756"/>
    <lineage>
        <taxon>Eukaryota</taxon>
        <taxon>Metazoa</taxon>
        <taxon>Ecdysozoa</taxon>
        <taxon>Arthropoda</taxon>
        <taxon>Hexapoda</taxon>
        <taxon>Insecta</taxon>
        <taxon>Pterygota</taxon>
        <taxon>Neoptera</taxon>
        <taxon>Endopterygota</taxon>
        <taxon>Hymenoptera</taxon>
        <taxon>Apocrita</taxon>
        <taxon>Aculeata</taxon>
        <taxon>Apoidea</taxon>
        <taxon>Anthophila</taxon>
        <taxon>Apidae</taxon>
        <taxon>Eufriesea</taxon>
    </lineage>
</organism>
<keyword evidence="4 9" id="KW-0547">Nucleotide-binding</keyword>
<dbReference type="InterPro" id="IPR047149">
    <property type="entry name" value="KIF11-like"/>
</dbReference>
<sequence>MPDPDSDFSKATENNESSVIRYISSSSSSASNVYLRIKPNSGETNQEIYTVVGSTTLLVKKGENLDKRYGFTRIFDSDTSQADLFYHSIRHQVIHFLLGKDSTILTYGVSNSGKTYTLYGTPESPGVIPRTIELLFSSVNCTLAPWYKITDDNRIVTLNEFERTRELHSKTDLLNPKVITKDEYTQARLSLNNTNPQLAEQEEQEYWGDECMSSVWISVAEIYNDNVYDLLNVNDQERRPLKVTTGRDGSTYVNCLKFLPITTALEACQLLIFVQSRMTVAQTAMNVANSQSHTLLTLKLLKYEEENAPDKVRVSTLTFCDVAGSRRFKTREETGARLLESKNINNSLVVLGRCLKNLRSSHLSGDHVAGPFRESKLTRILQRVLSGREMVSFIVTIDTTSETFPETLSVLNFSTMARRLGNESRVSRRNTVSTITPLSSKSSTMTSVTQSPRKTLTIDVDEYEKNEKLKNRVETLERDNLNRELDVRQELMDQYSATIEELESSWKKRAKDIEDKGQDLLKWSVDQVETFYKERIDSLIYNKKRKRNDNDNADGIRLIYEELETENALITSKVVVLREMVQSLRTENELLSTDRNKCNFELTLIRKKLKAFHDLLRLRFPELFLKVHDNTNDVSWLIHELKRMFDEKVENIQVLEKDLSRATDDYVKMATKSIEMEKELCNTKISLQETLNKTKDFETDIREKTNRIHGLQFQLQLLRKELVDVRECEIDYGTSKSSRKGNIQSLARNYYPGYSDEFFGNDNVDNTELTQARVDIKAEHYFNHADTNSLKKVYMHTVDTDIDRHTIRSSDSGNAKEDSGIDFSCRSQISISINGGSSIKEVKENCTQTTSQLPDNTDTNDTRERIEQTESTIDLVSSEEYTKKEREVLLSKGLSSQMNDTRSHVLKRIADFNKSETARCTSKLLTFQVKMEELKKENEKLRKLIEIDSQKYNERIKELTDELLLKEEDDIRNLKQLEGCLEKCAYLENQLSVLHLVHEETVRSLTNRRVERGTQVEKLEMEPSMESLQAEETGGEVAEARSDLFRVQQLQEKVNGLETVLEKCREEKNNYRERLQEHLEMQSMLEMKLKWLSTEVRNRDDELICLKAEVDNMVLANNSNNESVKSLSEEIVRSSDSVNCMNEKLTFLEETRQRLEETLESKILESRLSSGYLVKDTASLNKVDEEEKEKEVESCDLKLRLCENEREMVSLKKHRNDMIKKYECMVQHLRIQVEKKKEQMIKLQKLLLSNFTWRYRKLAGRRSDKSTTFQLQKLANYSNRDWKLPIVNKSNEERSLSMMKGSMDSSSYANSLNSQFSTKNAGSDTNSACETEASFSTESSLGLNDSNVDARQIQSDASDCCEVHCGCGIGFKNAGRHGRMSGWMKVRRSNANTCLLLQLDGE</sequence>
<dbReference type="SMART" id="SM00129">
    <property type="entry name" value="KISc"/>
    <property type="match status" value="1"/>
</dbReference>
<dbReference type="GO" id="GO:0072686">
    <property type="term" value="C:mitotic spindle"/>
    <property type="evidence" value="ECO:0007669"/>
    <property type="project" value="TreeGrafter"/>
</dbReference>
<dbReference type="PANTHER" id="PTHR47970">
    <property type="entry name" value="KINESIN-LIKE PROTEIN KIF11"/>
    <property type="match status" value="1"/>
</dbReference>
<evidence type="ECO:0000256" key="8">
    <source>
        <dbReference type="ARBA" id="ARBA00023212"/>
    </source>
</evidence>
<gene>
    <name evidence="12" type="ORF">WN48_01422</name>
</gene>
<comment type="similarity">
    <text evidence="9">Belongs to the TRAFAC class myosin-kinesin ATPase superfamily. Kinesin family.</text>
</comment>
<dbReference type="Pfam" id="PF00225">
    <property type="entry name" value="Kinesin"/>
    <property type="match status" value="1"/>
</dbReference>
<reference evidence="12 13" key="1">
    <citation type="submission" date="2015-07" db="EMBL/GenBank/DDBJ databases">
        <title>The genome of Eufriesea mexicana.</title>
        <authorList>
            <person name="Pan H."/>
            <person name="Kapheim K."/>
        </authorList>
    </citation>
    <scope>NUCLEOTIDE SEQUENCE [LARGE SCALE GENOMIC DNA]</scope>
    <source>
        <strain evidence="12">0111107269</strain>
        <tissue evidence="12">Whole body</tissue>
    </source>
</reference>
<evidence type="ECO:0000259" key="11">
    <source>
        <dbReference type="PROSITE" id="PS50067"/>
    </source>
</evidence>
<feature type="coiled-coil region" evidence="10">
    <location>
        <begin position="1219"/>
        <end position="1246"/>
    </location>
</feature>
<evidence type="ECO:0000256" key="9">
    <source>
        <dbReference type="PROSITE-ProRule" id="PRU00283"/>
    </source>
</evidence>
<dbReference type="PROSITE" id="PS50067">
    <property type="entry name" value="KINESIN_MOTOR_2"/>
    <property type="match status" value="1"/>
</dbReference>
<feature type="binding site" evidence="9">
    <location>
        <begin position="108"/>
        <end position="115"/>
    </location>
    <ligand>
        <name>ATP</name>
        <dbReference type="ChEBI" id="CHEBI:30616"/>
    </ligand>
</feature>
<dbReference type="InterPro" id="IPR001752">
    <property type="entry name" value="Kinesin_motor_dom"/>
</dbReference>
<dbReference type="InterPro" id="IPR036961">
    <property type="entry name" value="Kinesin_motor_dom_sf"/>
</dbReference>
<evidence type="ECO:0000313" key="13">
    <source>
        <dbReference type="Proteomes" id="UP000250275"/>
    </source>
</evidence>
<evidence type="ECO:0000256" key="6">
    <source>
        <dbReference type="ARBA" id="ARBA00023054"/>
    </source>
</evidence>